<keyword evidence="4 6" id="KW-1133">Transmembrane helix</keyword>
<reference evidence="8 9" key="1">
    <citation type="submission" date="2018-11" db="EMBL/GenBank/DDBJ databases">
        <title>the genome of Mesorhizobium tamadayense DSM 28320.</title>
        <authorList>
            <person name="Gao J."/>
        </authorList>
    </citation>
    <scope>NUCLEOTIDE SEQUENCE [LARGE SCALE GENOMIC DNA]</scope>
    <source>
        <strain evidence="8 9">DSM 28320</strain>
    </source>
</reference>
<proteinExistence type="inferred from homology"/>
<organism evidence="8 9">
    <name type="scientific">Mesorhizobium tamadayense</name>
    <dbReference type="NCBI Taxonomy" id="425306"/>
    <lineage>
        <taxon>Bacteria</taxon>
        <taxon>Pseudomonadati</taxon>
        <taxon>Pseudomonadota</taxon>
        <taxon>Alphaproteobacteria</taxon>
        <taxon>Hyphomicrobiales</taxon>
        <taxon>Phyllobacteriaceae</taxon>
        <taxon>Mesorhizobium</taxon>
    </lineage>
</organism>
<dbReference type="OrthoDB" id="7999547at2"/>
<dbReference type="Pfam" id="PF04138">
    <property type="entry name" value="GtrA_DPMS_TM"/>
    <property type="match status" value="1"/>
</dbReference>
<comment type="subcellular location">
    <subcellularLocation>
        <location evidence="1">Membrane</location>
        <topology evidence="1">Multi-pass membrane protein</topology>
    </subcellularLocation>
</comment>
<comment type="similarity">
    <text evidence="2">Belongs to the GtrA family.</text>
</comment>
<dbReference type="PANTHER" id="PTHR38459">
    <property type="entry name" value="PROPHAGE BACTOPRENOL-LINKED GLUCOSE TRANSLOCASE HOMOLOG"/>
    <property type="match status" value="1"/>
</dbReference>
<accession>A0A3P3FES2</accession>
<dbReference type="InterPro" id="IPR007267">
    <property type="entry name" value="GtrA_DPMS_TM"/>
</dbReference>
<name>A0A3P3FES2_9HYPH</name>
<dbReference type="GO" id="GO:0000271">
    <property type="term" value="P:polysaccharide biosynthetic process"/>
    <property type="evidence" value="ECO:0007669"/>
    <property type="project" value="InterPro"/>
</dbReference>
<dbReference type="InterPro" id="IPR051401">
    <property type="entry name" value="GtrA_CellWall_Glycosyl"/>
</dbReference>
<dbReference type="RefSeq" id="WP_125002335.1">
    <property type="nucleotide sequence ID" value="NZ_RQXT01000028.1"/>
</dbReference>
<evidence type="ECO:0000259" key="7">
    <source>
        <dbReference type="Pfam" id="PF04138"/>
    </source>
</evidence>
<evidence type="ECO:0000256" key="3">
    <source>
        <dbReference type="ARBA" id="ARBA00022692"/>
    </source>
</evidence>
<dbReference type="AlphaFoldDB" id="A0A3P3FES2"/>
<dbReference type="PANTHER" id="PTHR38459:SF1">
    <property type="entry name" value="PROPHAGE BACTOPRENOL-LINKED GLUCOSE TRANSLOCASE HOMOLOG"/>
    <property type="match status" value="1"/>
</dbReference>
<feature type="transmembrane region" description="Helical" evidence="6">
    <location>
        <begin position="21"/>
        <end position="40"/>
    </location>
</feature>
<dbReference type="GO" id="GO:0005886">
    <property type="term" value="C:plasma membrane"/>
    <property type="evidence" value="ECO:0007669"/>
    <property type="project" value="TreeGrafter"/>
</dbReference>
<feature type="transmembrane region" description="Helical" evidence="6">
    <location>
        <begin position="86"/>
        <end position="106"/>
    </location>
</feature>
<feature type="domain" description="GtrA/DPMS transmembrane" evidence="7">
    <location>
        <begin position="20"/>
        <end position="136"/>
    </location>
</feature>
<protein>
    <submittedName>
        <fullName evidence="8">GtrA family protein</fullName>
    </submittedName>
</protein>
<evidence type="ECO:0000313" key="8">
    <source>
        <dbReference type="EMBL" id="RRH97193.1"/>
    </source>
</evidence>
<dbReference type="Proteomes" id="UP000273786">
    <property type="component" value="Unassembled WGS sequence"/>
</dbReference>
<comment type="caution">
    <text evidence="8">The sequence shown here is derived from an EMBL/GenBank/DDBJ whole genome shotgun (WGS) entry which is preliminary data.</text>
</comment>
<evidence type="ECO:0000256" key="5">
    <source>
        <dbReference type="ARBA" id="ARBA00023136"/>
    </source>
</evidence>
<keyword evidence="3 6" id="KW-0812">Transmembrane</keyword>
<sequence>MPALPVPENRAVAGAKLLARFASVGLVATILYAVLTAVFAGSDWLGLAPVEASLAAYAAAALFSYLAHRSFTFMSAGSHRSQGPRFLLLTIAGLAVAYAAPSLLTVTLGLPLAVPILVTSLAIPALNLLMLDRWVFAERRRRDDGPA</sequence>
<evidence type="ECO:0000256" key="6">
    <source>
        <dbReference type="SAM" id="Phobius"/>
    </source>
</evidence>
<keyword evidence="5 6" id="KW-0472">Membrane</keyword>
<dbReference type="EMBL" id="RQXT01000028">
    <property type="protein sequence ID" value="RRH97193.1"/>
    <property type="molecule type" value="Genomic_DNA"/>
</dbReference>
<evidence type="ECO:0000313" key="9">
    <source>
        <dbReference type="Proteomes" id="UP000273786"/>
    </source>
</evidence>
<evidence type="ECO:0000256" key="4">
    <source>
        <dbReference type="ARBA" id="ARBA00022989"/>
    </source>
</evidence>
<evidence type="ECO:0000256" key="2">
    <source>
        <dbReference type="ARBA" id="ARBA00009399"/>
    </source>
</evidence>
<feature type="transmembrane region" description="Helical" evidence="6">
    <location>
        <begin position="46"/>
        <end position="66"/>
    </location>
</feature>
<evidence type="ECO:0000256" key="1">
    <source>
        <dbReference type="ARBA" id="ARBA00004141"/>
    </source>
</evidence>
<feature type="transmembrane region" description="Helical" evidence="6">
    <location>
        <begin position="112"/>
        <end position="131"/>
    </location>
</feature>
<keyword evidence="9" id="KW-1185">Reference proteome</keyword>
<gene>
    <name evidence="8" type="ORF">EH240_21430</name>
</gene>